<evidence type="ECO:0000313" key="2">
    <source>
        <dbReference type="Proteomes" id="UP000007151"/>
    </source>
</evidence>
<reference evidence="1 2" key="1">
    <citation type="journal article" date="2011" name="Cell">
        <title>The monarch butterfly genome yields insights into long-distance migration.</title>
        <authorList>
            <person name="Zhan S."/>
            <person name="Merlin C."/>
            <person name="Boore J.L."/>
            <person name="Reppert S.M."/>
        </authorList>
    </citation>
    <scope>NUCLEOTIDE SEQUENCE [LARGE SCALE GENOMIC DNA]</scope>
    <source>
        <strain evidence="1">F-2</strain>
    </source>
</reference>
<dbReference type="EMBL" id="AGBW02009110">
    <property type="protein sequence ID" value="OWR51655.1"/>
    <property type="molecule type" value="Genomic_DNA"/>
</dbReference>
<dbReference type="eggNOG" id="KOG0987">
    <property type="taxonomic scope" value="Eukaryota"/>
</dbReference>
<dbReference type="InParanoid" id="A0A212FD28"/>
<evidence type="ECO:0000313" key="1">
    <source>
        <dbReference type="EMBL" id="OWR51655.1"/>
    </source>
</evidence>
<dbReference type="Proteomes" id="UP000007151">
    <property type="component" value="Unassembled WGS sequence"/>
</dbReference>
<feature type="non-terminal residue" evidence="1">
    <location>
        <position position="29"/>
    </location>
</feature>
<organism evidence="1 2">
    <name type="scientific">Danaus plexippus plexippus</name>
    <dbReference type="NCBI Taxonomy" id="278856"/>
    <lineage>
        <taxon>Eukaryota</taxon>
        <taxon>Metazoa</taxon>
        <taxon>Ecdysozoa</taxon>
        <taxon>Arthropoda</taxon>
        <taxon>Hexapoda</taxon>
        <taxon>Insecta</taxon>
        <taxon>Pterygota</taxon>
        <taxon>Neoptera</taxon>
        <taxon>Endopterygota</taxon>
        <taxon>Lepidoptera</taxon>
        <taxon>Glossata</taxon>
        <taxon>Ditrysia</taxon>
        <taxon>Papilionoidea</taxon>
        <taxon>Nymphalidae</taxon>
        <taxon>Danainae</taxon>
        <taxon>Danaini</taxon>
        <taxon>Danaina</taxon>
        <taxon>Danaus</taxon>
        <taxon>Danaus</taxon>
    </lineage>
</organism>
<comment type="caution">
    <text evidence="1">The sequence shown here is derived from an EMBL/GenBank/DDBJ whole genome shotgun (WGS) entry which is preliminary data.</text>
</comment>
<dbReference type="KEGG" id="dpl:KGM_211374A"/>
<name>A0A212FD28_DANPL</name>
<proteinExistence type="predicted"/>
<keyword evidence="2" id="KW-1185">Reference proteome</keyword>
<sequence>MSDLDANKYLSRPHDETALLEMASSLAKK</sequence>
<gene>
    <name evidence="1" type="ORF">KGM_211374A</name>
</gene>
<protein>
    <submittedName>
        <fullName evidence="1">Uncharacterized protein</fullName>
    </submittedName>
</protein>
<dbReference type="AlphaFoldDB" id="A0A212FD28"/>
<accession>A0A212FD28</accession>